<dbReference type="Proteomes" id="UP000199087">
    <property type="component" value="Unassembled WGS sequence"/>
</dbReference>
<proteinExistence type="predicted"/>
<protein>
    <submittedName>
        <fullName evidence="1">Uncharacterized protein</fullName>
    </submittedName>
</protein>
<accession>A0A0U1NZD9</accession>
<dbReference type="AlphaFoldDB" id="A0A0U1NZD9"/>
<organism evidence="1 2">
    <name type="scientific">Neobacillus massiliamazoniensis</name>
    <dbReference type="NCBI Taxonomy" id="1499688"/>
    <lineage>
        <taxon>Bacteria</taxon>
        <taxon>Bacillati</taxon>
        <taxon>Bacillota</taxon>
        <taxon>Bacilli</taxon>
        <taxon>Bacillales</taxon>
        <taxon>Bacillaceae</taxon>
        <taxon>Neobacillus</taxon>
    </lineage>
</organism>
<sequence>MPHQRLKIVPVTLHTENENTSAKHPSMPSSYPICTIKTGNTENSFFNDVDERIIKTVMKELKNG</sequence>
<evidence type="ECO:0000313" key="1">
    <source>
        <dbReference type="EMBL" id="CRK83390.1"/>
    </source>
</evidence>
<name>A0A0U1NZD9_9BACI</name>
<reference evidence="2" key="1">
    <citation type="submission" date="2015-05" db="EMBL/GenBank/DDBJ databases">
        <authorList>
            <person name="Urmite Genomes"/>
        </authorList>
    </citation>
    <scope>NUCLEOTIDE SEQUENCE [LARGE SCALE GENOMIC DNA]</scope>
    <source>
        <strain evidence="2">LF1</strain>
    </source>
</reference>
<keyword evidence="2" id="KW-1185">Reference proteome</keyword>
<gene>
    <name evidence="1" type="ORF">BN000_03358</name>
</gene>
<evidence type="ECO:0000313" key="2">
    <source>
        <dbReference type="Proteomes" id="UP000199087"/>
    </source>
</evidence>
<dbReference type="RefSeq" id="WP_090635833.1">
    <property type="nucleotide sequence ID" value="NZ_CVRB01000003.1"/>
</dbReference>
<dbReference type="EMBL" id="CVRB01000003">
    <property type="protein sequence ID" value="CRK83390.1"/>
    <property type="molecule type" value="Genomic_DNA"/>
</dbReference>
<dbReference type="OrthoDB" id="2736337at2"/>